<proteinExistence type="inferred from homology"/>
<dbReference type="PRINTS" id="PR00080">
    <property type="entry name" value="SDRFAMILY"/>
</dbReference>
<gene>
    <name evidence="3" type="ORF">CHIRRI_LOCUS11817</name>
</gene>
<accession>A0A9N9WX37</accession>
<dbReference type="PANTHER" id="PTHR43157:SF31">
    <property type="entry name" value="PHOSPHATIDYLINOSITOL-GLYCAN BIOSYNTHESIS CLASS F PROTEIN"/>
    <property type="match status" value="1"/>
</dbReference>
<dbReference type="SUPFAM" id="SSF51735">
    <property type="entry name" value="NAD(P)-binding Rossmann-fold domains"/>
    <property type="match status" value="1"/>
</dbReference>
<dbReference type="Gene3D" id="3.40.50.720">
    <property type="entry name" value="NAD(P)-binding Rossmann-like Domain"/>
    <property type="match status" value="1"/>
</dbReference>
<dbReference type="OrthoDB" id="191139at2759"/>
<protein>
    <recommendedName>
        <fullName evidence="5">Short-chain dehydrogenase</fullName>
    </recommendedName>
</protein>
<reference evidence="3" key="1">
    <citation type="submission" date="2022-01" db="EMBL/GenBank/DDBJ databases">
        <authorList>
            <person name="King R."/>
        </authorList>
    </citation>
    <scope>NUCLEOTIDE SEQUENCE</scope>
</reference>
<name>A0A9N9WX37_9DIPT</name>
<dbReference type="GO" id="GO:0016491">
    <property type="term" value="F:oxidoreductase activity"/>
    <property type="evidence" value="ECO:0007669"/>
    <property type="project" value="UniProtKB-KW"/>
</dbReference>
<evidence type="ECO:0000313" key="4">
    <source>
        <dbReference type="Proteomes" id="UP001153620"/>
    </source>
</evidence>
<dbReference type="Pfam" id="PF00106">
    <property type="entry name" value="adh_short"/>
    <property type="match status" value="1"/>
</dbReference>
<dbReference type="Proteomes" id="UP001153620">
    <property type="component" value="Chromosome 3"/>
</dbReference>
<organism evidence="3 4">
    <name type="scientific">Chironomus riparius</name>
    <dbReference type="NCBI Taxonomy" id="315576"/>
    <lineage>
        <taxon>Eukaryota</taxon>
        <taxon>Metazoa</taxon>
        <taxon>Ecdysozoa</taxon>
        <taxon>Arthropoda</taxon>
        <taxon>Hexapoda</taxon>
        <taxon>Insecta</taxon>
        <taxon>Pterygota</taxon>
        <taxon>Neoptera</taxon>
        <taxon>Endopterygota</taxon>
        <taxon>Diptera</taxon>
        <taxon>Nematocera</taxon>
        <taxon>Chironomoidea</taxon>
        <taxon>Chironomidae</taxon>
        <taxon>Chironominae</taxon>
        <taxon>Chironomus</taxon>
    </lineage>
</organism>
<keyword evidence="4" id="KW-1185">Reference proteome</keyword>
<dbReference type="PANTHER" id="PTHR43157">
    <property type="entry name" value="PHOSPHATIDYLINOSITOL-GLYCAN BIOSYNTHESIS CLASS F PROTEIN-RELATED"/>
    <property type="match status" value="1"/>
</dbReference>
<comment type="similarity">
    <text evidence="2">Belongs to the short-chain dehydrogenases/reductases (SDR) family.</text>
</comment>
<sequence>MAPYEIKKKMYINDGARIDGKVVIITGCNRGVGKATAHELAKRGGKIYFACRNEEATLAAIDEIKDLTNNEQLYFLKLDLASFESVREFSRKFHELESRLDILINNAGVLAHFERTSDGIEMNLATSYLGHFLLTNLLLDLLKACALSRIIMLSSNIYKTASLKRDNINSEKSFPGPFKAYSNSKLCIIMFMKELSKRLEGTGITVNALCPGSVDTGSITGFNSIVNFMLNTIKLITDSTPEVGCQSTVLLAVEPSFSQVAGNYYSEFNKKDVSIKGEVNESWLWQKSVELAKLNE</sequence>
<evidence type="ECO:0000256" key="1">
    <source>
        <dbReference type="ARBA" id="ARBA00023002"/>
    </source>
</evidence>
<dbReference type="PRINTS" id="PR00081">
    <property type="entry name" value="GDHRDH"/>
</dbReference>
<dbReference type="CDD" id="cd05327">
    <property type="entry name" value="retinol-DH_like_SDR_c_like"/>
    <property type="match status" value="1"/>
</dbReference>
<dbReference type="AlphaFoldDB" id="A0A9N9WX37"/>
<dbReference type="EMBL" id="OU895879">
    <property type="protein sequence ID" value="CAG9808985.1"/>
    <property type="molecule type" value="Genomic_DNA"/>
</dbReference>
<evidence type="ECO:0000313" key="3">
    <source>
        <dbReference type="EMBL" id="CAG9808985.1"/>
    </source>
</evidence>
<evidence type="ECO:0008006" key="5">
    <source>
        <dbReference type="Google" id="ProtNLM"/>
    </source>
</evidence>
<dbReference type="InterPro" id="IPR036291">
    <property type="entry name" value="NAD(P)-bd_dom_sf"/>
</dbReference>
<keyword evidence="1" id="KW-0560">Oxidoreductase</keyword>
<evidence type="ECO:0000256" key="2">
    <source>
        <dbReference type="RuleBase" id="RU000363"/>
    </source>
</evidence>
<dbReference type="InterPro" id="IPR002347">
    <property type="entry name" value="SDR_fam"/>
</dbReference>
<reference evidence="3" key="2">
    <citation type="submission" date="2022-10" db="EMBL/GenBank/DDBJ databases">
        <authorList>
            <consortium name="ENA_rothamsted_submissions"/>
            <consortium name="culmorum"/>
            <person name="King R."/>
        </authorList>
    </citation>
    <scope>NUCLEOTIDE SEQUENCE</scope>
</reference>